<keyword evidence="1" id="KW-1133">Transmembrane helix</keyword>
<dbReference type="Pfam" id="PF07786">
    <property type="entry name" value="HGSNAT_cat"/>
    <property type="match status" value="1"/>
</dbReference>
<feature type="transmembrane region" description="Helical" evidence="1">
    <location>
        <begin position="224"/>
        <end position="244"/>
    </location>
</feature>
<keyword evidence="1" id="KW-0472">Membrane</keyword>
<feature type="transmembrane region" description="Helical" evidence="1">
    <location>
        <begin position="63"/>
        <end position="85"/>
    </location>
</feature>
<feature type="transmembrane region" description="Helical" evidence="1">
    <location>
        <begin position="156"/>
        <end position="173"/>
    </location>
</feature>
<dbReference type="AlphaFoldDB" id="A0AAU7ZMM2"/>
<gene>
    <name evidence="3" type="ORF">RBB77_15120</name>
</gene>
<organism evidence="3">
    <name type="scientific">Tunturiibacter psychrotolerans</name>
    <dbReference type="NCBI Taxonomy" id="3069686"/>
    <lineage>
        <taxon>Bacteria</taxon>
        <taxon>Pseudomonadati</taxon>
        <taxon>Acidobacteriota</taxon>
        <taxon>Terriglobia</taxon>
        <taxon>Terriglobales</taxon>
        <taxon>Acidobacteriaceae</taxon>
        <taxon>Tunturiibacter</taxon>
    </lineage>
</organism>
<feature type="transmembrane region" description="Helical" evidence="1">
    <location>
        <begin position="282"/>
        <end position="306"/>
    </location>
</feature>
<proteinExistence type="predicted"/>
<dbReference type="KEGG" id="tpsc:RBB77_15120"/>
<feature type="transmembrane region" description="Helical" evidence="1">
    <location>
        <begin position="97"/>
        <end position="115"/>
    </location>
</feature>
<reference evidence="3" key="1">
    <citation type="submission" date="2023-08" db="EMBL/GenBank/DDBJ databases">
        <authorList>
            <person name="Messyasz A."/>
            <person name="Mannisto M.K."/>
            <person name="Kerkhof L.J."/>
            <person name="Haggblom M."/>
        </authorList>
    </citation>
    <scope>NUCLEOTIDE SEQUENCE</scope>
    <source>
        <strain evidence="3">X5P6</strain>
    </source>
</reference>
<evidence type="ECO:0000259" key="2">
    <source>
        <dbReference type="Pfam" id="PF07786"/>
    </source>
</evidence>
<dbReference type="PANTHER" id="PTHR31061">
    <property type="entry name" value="LD22376P"/>
    <property type="match status" value="1"/>
</dbReference>
<accession>A0AAU7ZMM2</accession>
<name>A0AAU7ZMM2_9BACT</name>
<evidence type="ECO:0000313" key="3">
    <source>
        <dbReference type="EMBL" id="XCB31774.1"/>
    </source>
</evidence>
<dbReference type="RefSeq" id="WP_353062616.1">
    <property type="nucleotide sequence ID" value="NZ_CP132942.1"/>
</dbReference>
<reference evidence="3" key="2">
    <citation type="journal article" date="2024" name="Environ. Microbiol.">
        <title>Genome analysis and description of Tunturibacter gen. nov. expands the diversity of Terriglobia in tundra soils.</title>
        <authorList>
            <person name="Messyasz A."/>
            <person name="Mannisto M.K."/>
            <person name="Kerkhof L.J."/>
            <person name="Haggblom M.M."/>
        </authorList>
    </citation>
    <scope>NUCLEOTIDE SEQUENCE</scope>
    <source>
        <strain evidence="3">X5P6</strain>
    </source>
</reference>
<dbReference type="EMBL" id="CP132942">
    <property type="protein sequence ID" value="XCB31774.1"/>
    <property type="molecule type" value="Genomic_DNA"/>
</dbReference>
<feature type="transmembrane region" description="Helical" evidence="1">
    <location>
        <begin position="318"/>
        <end position="335"/>
    </location>
</feature>
<feature type="transmembrane region" description="Helical" evidence="1">
    <location>
        <begin position="256"/>
        <end position="276"/>
    </location>
</feature>
<sequence length="399" mass="43686">MTGLILQKKDSGVGVRDARLMSLDVLRGLTIAGMILVTDPGTYSAVYWPLLHAQWNGATPTDMIFPCFLFMSGVAITLSFAARIERGADRGTLARHIVARCVVLFVIGLLVNGFPDYDLHTVRIPGILQRIAICYLCGGMIYLWSRGDGRFRGRGIFMIGALTGCLLGGYWAVLKLVPVPGFGVGRLDSVGNVAAYVDRAIIGTRHMWAYGTTPGYGVTYDPEGILSTVTALATLLIGVLAGEWMRGRRSDGQKALGLALAGLVLVLAGWFLQPWLPINKKILTSTFALFSSGVSLLAFCVCFVILDMRRWRWWARPALIFGTNAIFAFVLSNVITTLSDRIHVRAGGADLSLHAWGYQYGFASWMKPIHASLAYAITIVCLNMSIVGLLYRKRIFLRI</sequence>
<feature type="transmembrane region" description="Helical" evidence="1">
    <location>
        <begin position="25"/>
        <end position="43"/>
    </location>
</feature>
<keyword evidence="1" id="KW-0812">Transmembrane</keyword>
<feature type="transmembrane region" description="Helical" evidence="1">
    <location>
        <begin position="127"/>
        <end position="144"/>
    </location>
</feature>
<dbReference type="PANTHER" id="PTHR31061:SF24">
    <property type="entry name" value="LD22376P"/>
    <property type="match status" value="1"/>
</dbReference>
<protein>
    <submittedName>
        <fullName evidence="3">DUF5009 domain-containing protein</fullName>
    </submittedName>
</protein>
<evidence type="ECO:0000256" key="1">
    <source>
        <dbReference type="SAM" id="Phobius"/>
    </source>
</evidence>
<feature type="transmembrane region" description="Helical" evidence="1">
    <location>
        <begin position="372"/>
        <end position="391"/>
    </location>
</feature>
<dbReference type="InterPro" id="IPR012429">
    <property type="entry name" value="HGSNAT_cat"/>
</dbReference>
<feature type="domain" description="Heparan-alpha-glucosaminide N-acetyltransferase catalytic" evidence="2">
    <location>
        <begin position="19"/>
        <end position="145"/>
    </location>
</feature>